<sequence length="709" mass="75748">MARRSARLASVAKSPKPSAEPPSLSSVAERDDSPDNGVARNLDTLVSSPVPAPKTPGASSPIKPPRSEMHPSLVHHTMAPPSSGLRLGFTDIKPTSGRDGYLSAAAQTTPSKIGVPNSDFTFRFARETTADLKLGPEAQRMMEELRRDKVEKIKADLKAARDAEKNEEEDANTRRIATAKGKAGRYSAVHMAEFKKMDSIANHPSAFRAQPGRTTTPLKAGVKRSQSKANLEDPEPVRSKQSNAAPTTMTTVVPTKNPADNEPVPNVKRARQHMADDASSNRPVSRDGSSLPRPKSSGMGSAIPRSKSSLASLMTPTKSSLARTGTTKTPVPASLLRSPSKVNIGGLTRSATTNNLPTARTEPENDPNAGKQTEAETAHVEVKSPQSRFDRVKSMLRRGKMTPAKEKSALPLPSASPCKTPTSALAEAPSLAPPMTTPGRKLTKRVAFTPAVERTTVAAALAQNSPSPVKSGIPRSKSRQVLGEVHYPALDAILAEEMMDRGLSYPDLSGEKPLPDLPIHKIQFNAAKPEEPSVPGTFTFRSDHTINFDRASPSFGTSPGQASVRPVRPSLAPTEIMPGSFPSSTFGAGPNKENQEPQGYILAVPHGIKNKKRARASTDEEEAEQEAFEHAAKKQRQETVPEGDQLLAPRLIAASASKRPIGTPRKLSSPRKMMTPGHAAGSATSSPTKKRAMISLSRLTALARPKARK</sequence>
<feature type="compositionally biased region" description="Basic and acidic residues" evidence="1">
    <location>
        <begin position="373"/>
        <end position="393"/>
    </location>
</feature>
<organism evidence="2 3">
    <name type="scientific">Cercophora scortea</name>
    <dbReference type="NCBI Taxonomy" id="314031"/>
    <lineage>
        <taxon>Eukaryota</taxon>
        <taxon>Fungi</taxon>
        <taxon>Dikarya</taxon>
        <taxon>Ascomycota</taxon>
        <taxon>Pezizomycotina</taxon>
        <taxon>Sordariomycetes</taxon>
        <taxon>Sordariomycetidae</taxon>
        <taxon>Sordariales</taxon>
        <taxon>Lasiosphaeriaceae</taxon>
        <taxon>Cercophora</taxon>
    </lineage>
</organism>
<keyword evidence="3" id="KW-1185">Reference proteome</keyword>
<dbReference type="EMBL" id="JAUEPO010000002">
    <property type="protein sequence ID" value="KAK3332539.1"/>
    <property type="molecule type" value="Genomic_DNA"/>
</dbReference>
<feature type="compositionally biased region" description="Polar residues" evidence="1">
    <location>
        <begin position="349"/>
        <end position="358"/>
    </location>
</feature>
<name>A0AAE0MIQ4_9PEZI</name>
<feature type="compositionally biased region" description="Basic and acidic residues" evidence="1">
    <location>
        <begin position="627"/>
        <end position="639"/>
    </location>
</feature>
<evidence type="ECO:0008006" key="4">
    <source>
        <dbReference type="Google" id="ProtNLM"/>
    </source>
</evidence>
<feature type="compositionally biased region" description="Low complexity" evidence="1">
    <location>
        <begin position="244"/>
        <end position="255"/>
    </location>
</feature>
<dbReference type="AlphaFoldDB" id="A0AAE0MIQ4"/>
<feature type="region of interest" description="Disordered" evidence="1">
    <location>
        <begin position="1"/>
        <end position="92"/>
    </location>
</feature>
<feature type="compositionally biased region" description="Low complexity" evidence="1">
    <location>
        <begin position="8"/>
        <end position="26"/>
    </location>
</feature>
<gene>
    <name evidence="2" type="ORF">B0T19DRAFT_105947</name>
</gene>
<evidence type="ECO:0000256" key="1">
    <source>
        <dbReference type="SAM" id="MobiDB-lite"/>
    </source>
</evidence>
<reference evidence="2" key="1">
    <citation type="journal article" date="2023" name="Mol. Phylogenet. Evol.">
        <title>Genome-scale phylogeny and comparative genomics of the fungal order Sordariales.</title>
        <authorList>
            <person name="Hensen N."/>
            <person name="Bonometti L."/>
            <person name="Westerberg I."/>
            <person name="Brannstrom I.O."/>
            <person name="Guillou S."/>
            <person name="Cros-Aarteil S."/>
            <person name="Calhoun S."/>
            <person name="Haridas S."/>
            <person name="Kuo A."/>
            <person name="Mondo S."/>
            <person name="Pangilinan J."/>
            <person name="Riley R."/>
            <person name="LaButti K."/>
            <person name="Andreopoulos B."/>
            <person name="Lipzen A."/>
            <person name="Chen C."/>
            <person name="Yan M."/>
            <person name="Daum C."/>
            <person name="Ng V."/>
            <person name="Clum A."/>
            <person name="Steindorff A."/>
            <person name="Ohm R.A."/>
            <person name="Martin F."/>
            <person name="Silar P."/>
            <person name="Natvig D.O."/>
            <person name="Lalanne C."/>
            <person name="Gautier V."/>
            <person name="Ament-Velasquez S.L."/>
            <person name="Kruys A."/>
            <person name="Hutchinson M.I."/>
            <person name="Powell A.J."/>
            <person name="Barry K."/>
            <person name="Miller A.N."/>
            <person name="Grigoriev I.V."/>
            <person name="Debuchy R."/>
            <person name="Gladieux P."/>
            <person name="Hiltunen Thoren M."/>
            <person name="Johannesson H."/>
        </authorList>
    </citation>
    <scope>NUCLEOTIDE SEQUENCE</scope>
    <source>
        <strain evidence="2">SMH4131-1</strain>
    </source>
</reference>
<proteinExistence type="predicted"/>
<protein>
    <recommendedName>
        <fullName evidence="4">Erythromycin esterase</fullName>
    </recommendedName>
</protein>
<comment type="caution">
    <text evidence="2">The sequence shown here is derived from an EMBL/GenBank/DDBJ whole genome shotgun (WGS) entry which is preliminary data.</text>
</comment>
<feature type="region of interest" description="Disordered" evidence="1">
    <location>
        <begin position="202"/>
        <end position="441"/>
    </location>
</feature>
<dbReference type="Proteomes" id="UP001286456">
    <property type="component" value="Unassembled WGS sequence"/>
</dbReference>
<feature type="compositionally biased region" description="Low complexity" evidence="1">
    <location>
        <begin position="421"/>
        <end position="430"/>
    </location>
</feature>
<feature type="compositionally biased region" description="Polar residues" evidence="1">
    <location>
        <begin position="306"/>
        <end position="329"/>
    </location>
</feature>
<accession>A0AAE0MIQ4</accession>
<feature type="region of interest" description="Disordered" evidence="1">
    <location>
        <begin position="571"/>
        <end position="691"/>
    </location>
</feature>
<evidence type="ECO:0000313" key="3">
    <source>
        <dbReference type="Proteomes" id="UP001286456"/>
    </source>
</evidence>
<reference evidence="2" key="2">
    <citation type="submission" date="2023-06" db="EMBL/GenBank/DDBJ databases">
        <authorList>
            <consortium name="Lawrence Berkeley National Laboratory"/>
            <person name="Haridas S."/>
            <person name="Hensen N."/>
            <person name="Bonometti L."/>
            <person name="Westerberg I."/>
            <person name="Brannstrom I.O."/>
            <person name="Guillou S."/>
            <person name="Cros-Aarteil S."/>
            <person name="Calhoun S."/>
            <person name="Kuo A."/>
            <person name="Mondo S."/>
            <person name="Pangilinan J."/>
            <person name="Riley R."/>
            <person name="Labutti K."/>
            <person name="Andreopoulos B."/>
            <person name="Lipzen A."/>
            <person name="Chen C."/>
            <person name="Yanf M."/>
            <person name="Daum C."/>
            <person name="Ng V."/>
            <person name="Clum A."/>
            <person name="Steindorff A."/>
            <person name="Ohm R."/>
            <person name="Martin F."/>
            <person name="Silar P."/>
            <person name="Natvig D."/>
            <person name="Lalanne C."/>
            <person name="Gautier V."/>
            <person name="Ament-Velasquez S.L."/>
            <person name="Kruys A."/>
            <person name="Hutchinson M.I."/>
            <person name="Powell A.J."/>
            <person name="Barry K."/>
            <person name="Miller A.N."/>
            <person name="Grigoriev I.V."/>
            <person name="Debuchy R."/>
            <person name="Gladieux P."/>
            <person name="Thoren M.H."/>
            <person name="Johannesson H."/>
        </authorList>
    </citation>
    <scope>NUCLEOTIDE SEQUENCE</scope>
    <source>
        <strain evidence="2">SMH4131-1</strain>
    </source>
</reference>
<evidence type="ECO:0000313" key="2">
    <source>
        <dbReference type="EMBL" id="KAK3332539.1"/>
    </source>
</evidence>
<feature type="region of interest" description="Disordered" evidence="1">
    <location>
        <begin position="160"/>
        <end position="186"/>
    </location>
</feature>